<dbReference type="InterPro" id="IPR047589">
    <property type="entry name" value="DUF11_rpt"/>
</dbReference>
<keyword evidence="2" id="KW-0812">Transmembrane</keyword>
<dbReference type="InterPro" id="IPR001434">
    <property type="entry name" value="OmcB-like_DUF11"/>
</dbReference>
<dbReference type="KEGG" id="mtp:Mthe_0765"/>
<keyword evidence="5" id="KW-1185">Reference proteome</keyword>
<dbReference type="Gene3D" id="2.60.40.10">
    <property type="entry name" value="Immunoglobulins"/>
    <property type="match status" value="1"/>
</dbReference>
<sequence length="1624" mass="177730">MCMYISVSENNTPFKKLFFYSFCSYLHAWFKAIPIIIIIVAACICITSHASSGSPSGNTSSVYTVDGIPRDLYEPLGNDAELTITVEPDSNRTIGDVVVFTVRLELSEDVHELQIKNTLPSGLDYLKWEGDLPAPACPEGNTLLWSIGDAGRTEIVLRIYAVVRNTLTNQDGEVLSNRVEATWRDFYGALRTANATTSITITEPDIVITVSSNITKVEAGDIVEQVVTLSNRGSSDAYDVNLTVTIADGLEVLSVESDHVADRGSIASTYTRIPRGAAETLKLVLRVRNTVVSGERLTIGASVTWTSLPGEDPGERWGGGSSPNNYDETASVKLTVSGDVSISKTPNTNKSCAIGDSVTYKIHLNLPRAILREVIITDILPSGTTYNPSSLMISSFNPNDIQPPAPDSNTLVLYFGDLNNTDDTDMDIWYRVIVANIRENRDGVFLIPGAARILWKSDDGSSRQRTDSKAGSIEVVEPSLALEKNAPLYAIVGDEVTFTLSFHHDGTSRSDAYDLLLVDSIPEGARLMEINASRPMGFEQAGRDLVWSLQRLDRGESVTITYTILVNTTGSIGGVARLCWSSRERDDPNERSGHWNDLDCYNRTAEAYVAVADLSMRCEPEGPVRRSFGEELAIRFYGELPPLRDAWMNLSLQGLRYNVSGIRMNFNPLKELIHEGRICWYLGDVQAMHIDLSLNTIVDDYAPGAVLELNYLSNSDKKSISVATGPVEIAEPGLILTKTPALRGMARGDTSRLTLRINHSQESRCDAWNVVLRESIPSNTGILPESVKTSPERGDIEICDGLLIWRIKRLGPGESALLEYDIVALSDGRSVSESTLTWSSSESGGRDYSASASSEFIVGSSYLSVDAPDVACGFVNYTIHYRNIGEREIRGAVIEARYDPLLAFISSSPMPCSPDGSIWSGCALPEVLHPGDEGVIRIITRAGRAANGTDVDTTFTMRFEGHEENASTRTILIAPELSINATGSPERVERGGTVTYTVSYRNTGTTKATNVTLRALFPSNVRIVSASHMPGISNSEDIVWSKSSELMPGDMRTVSIRALVDGADGDVLKAIFTLESTESLPVSAEVSTYLHVPKKEITIEKQPSCTECRRGETIDYEIRVCNPSDTDLRNITVKEIPDPRFVIQNADPAPGPDGLWHIDRLRAGECSVIRISGILPRSEMYFNMTGSVDGHGFTRTYRECTSGFEGTTLRNCVQAFSGNISASDCVIVGIAAESGAELRMRGHGSGSLHSQEGVSISTENHSIRVSRSQASESSMYKGEVYRRSVVFGSPWSDHFEILNRATHGRMRSLSKANSDISSIAAIADSNGTEISLDRDITGSSSILSEKISNITGSLSAYDLHSGMSNISVRFKEHGEYGSYVHSYLGNGTLASDRSYGALQLHTSGRGRYISEGMVSHGSMREGIRAEGNSSTWRSGAWIRSVRSIREEYTGSRIEKYTVLGVRGLETSVNFSGMAVTDTHLMDTYLSDIYIGNYTMRRSIHLPVSYRYGTPHMSISADTYMEGSEIMSIRMKIQNDGIRDLSPVYITAMVPNGSKVLGVYPEPEIEEDLMNWIVDLLRAGDSLVITLRMDVRDALCREILVRAAGGSDGRWVYAMNRTSLQCCNN</sequence>
<feature type="compositionally biased region" description="Polar residues" evidence="1">
    <location>
        <begin position="1247"/>
        <end position="1269"/>
    </location>
</feature>
<dbReference type="InterPro" id="IPR051172">
    <property type="entry name" value="Chlamydia_OmcB"/>
</dbReference>
<evidence type="ECO:0000256" key="1">
    <source>
        <dbReference type="SAM" id="MobiDB-lite"/>
    </source>
</evidence>
<reference evidence="4 5" key="1">
    <citation type="submission" date="2006-10" db="EMBL/GenBank/DDBJ databases">
        <title>Complete sequence of Methanosaeta thermophila PT.</title>
        <authorList>
            <consortium name="US DOE Joint Genome Institute"/>
            <person name="Copeland A."/>
            <person name="Lucas S."/>
            <person name="Lapidus A."/>
            <person name="Barry K."/>
            <person name="Detter J.C."/>
            <person name="Glavina del Rio T."/>
            <person name="Hammon N."/>
            <person name="Israni S."/>
            <person name="Pitluck S."/>
            <person name="Chain P."/>
            <person name="Malfatti S."/>
            <person name="Shin M."/>
            <person name="Vergez L."/>
            <person name="Schmutz J."/>
            <person name="Larimer F."/>
            <person name="Land M."/>
            <person name="Hauser L."/>
            <person name="Kyrpides N."/>
            <person name="Kim E."/>
            <person name="Smith K.S."/>
            <person name="Ingram-Smith C."/>
            <person name="Richardson P."/>
        </authorList>
    </citation>
    <scope>NUCLEOTIDE SEQUENCE [LARGE SCALE GENOMIC DNA]</scope>
    <source>
        <strain evidence="5">DSM 6194 / JCM 14653 / NBRC 101360 / PT</strain>
    </source>
</reference>
<protein>
    <submittedName>
        <fullName evidence="4">Conserved repeat domain</fullName>
    </submittedName>
</protein>
<evidence type="ECO:0000313" key="5">
    <source>
        <dbReference type="Proteomes" id="UP000000674"/>
    </source>
</evidence>
<dbReference type="HOGENOM" id="CLU_243397_0_0_2"/>
<dbReference type="EMBL" id="CP000477">
    <property type="protein sequence ID" value="ABK14555.1"/>
    <property type="molecule type" value="Genomic_DNA"/>
</dbReference>
<evidence type="ECO:0000313" key="4">
    <source>
        <dbReference type="EMBL" id="ABK14555.1"/>
    </source>
</evidence>
<gene>
    <name evidence="4" type="ordered locus">Mthe_0765</name>
</gene>
<feature type="transmembrane region" description="Helical" evidence="2">
    <location>
        <begin position="17"/>
        <end position="42"/>
    </location>
</feature>
<organism evidence="4 5">
    <name type="scientific">Methanothrix thermoacetophila (strain DSM 6194 / JCM 14653 / NBRC 101360 / PT)</name>
    <name type="common">Methanosaeta thermophila</name>
    <dbReference type="NCBI Taxonomy" id="349307"/>
    <lineage>
        <taxon>Archaea</taxon>
        <taxon>Methanobacteriati</taxon>
        <taxon>Methanobacteriota</taxon>
        <taxon>Stenosarchaea group</taxon>
        <taxon>Methanomicrobia</taxon>
        <taxon>Methanotrichales</taxon>
        <taxon>Methanotrichaceae</taxon>
        <taxon>Methanothrix</taxon>
    </lineage>
</organism>
<keyword evidence="2" id="KW-0472">Membrane</keyword>
<proteinExistence type="predicted"/>
<name>A0B781_METTP</name>
<feature type="domain" description="DUF11" evidence="3">
    <location>
        <begin position="490"/>
        <end position="590"/>
    </location>
</feature>
<dbReference type="PANTHER" id="PTHR34819">
    <property type="entry name" value="LARGE CYSTEINE-RICH PERIPLASMIC PROTEIN OMCB"/>
    <property type="match status" value="1"/>
</dbReference>
<accession>A0B781</accession>
<dbReference type="NCBIfam" id="TIGR01451">
    <property type="entry name" value="B_ant_repeat"/>
    <property type="match status" value="2"/>
</dbReference>
<evidence type="ECO:0000256" key="2">
    <source>
        <dbReference type="SAM" id="Phobius"/>
    </source>
</evidence>
<dbReference type="Pfam" id="PF01345">
    <property type="entry name" value="DUF11"/>
    <property type="match status" value="3"/>
</dbReference>
<evidence type="ECO:0000259" key="3">
    <source>
        <dbReference type="Pfam" id="PF01345"/>
    </source>
</evidence>
<keyword evidence="2" id="KW-1133">Transmembrane helix</keyword>
<dbReference type="InterPro" id="IPR013783">
    <property type="entry name" value="Ig-like_fold"/>
</dbReference>
<feature type="domain" description="DUF11" evidence="3">
    <location>
        <begin position="205"/>
        <end position="305"/>
    </location>
</feature>
<feature type="region of interest" description="Disordered" evidence="1">
    <location>
        <begin position="1241"/>
        <end position="1269"/>
    </location>
</feature>
<dbReference type="Proteomes" id="UP000000674">
    <property type="component" value="Chromosome"/>
</dbReference>
<feature type="domain" description="DUF11" evidence="3">
    <location>
        <begin position="977"/>
        <end position="1072"/>
    </location>
</feature>